<feature type="compositionally biased region" description="Basic residues" evidence="1">
    <location>
        <begin position="838"/>
        <end position="850"/>
    </location>
</feature>
<feature type="region of interest" description="Disordered" evidence="1">
    <location>
        <begin position="825"/>
        <end position="856"/>
    </location>
</feature>
<feature type="compositionally biased region" description="Polar residues" evidence="1">
    <location>
        <begin position="1"/>
        <end position="13"/>
    </location>
</feature>
<protein>
    <submittedName>
        <fullName evidence="2">Uncharacterized protein</fullName>
    </submittedName>
</protein>
<feature type="region of interest" description="Disordered" evidence="1">
    <location>
        <begin position="1"/>
        <end position="33"/>
    </location>
</feature>
<evidence type="ECO:0000313" key="3">
    <source>
        <dbReference type="Proteomes" id="UP000030671"/>
    </source>
</evidence>
<proteinExistence type="predicted"/>
<dbReference type="PANTHER" id="PTHR33266">
    <property type="entry name" value="CHROMOSOME 15, WHOLE GENOME SHOTGUN SEQUENCE"/>
    <property type="match status" value="1"/>
</dbReference>
<evidence type="ECO:0000256" key="1">
    <source>
        <dbReference type="SAM" id="MobiDB-lite"/>
    </source>
</evidence>
<sequence length="996" mass="111635">MHRASMQPTTPTESVDAVAVGPSDAPSQHGTFALENSSQDDLSVALSSPSLSRNQLPFLPTYPGAQFEATRISAMDNLVETYLSSLETPLDNKPPFPHDIVHVVILTCSELLTQQSQIYASSNDMIPLIELYPELIDISRDCWERKSYQALRELELFWPKAVKQAGRNLFQRRIPNPPSEPEVIPVELAWTAPYTSDYHEILLRSIKEMMEYGEQNDYSNTVAILQSSGSGKSRMVDEMASIIFTIPFNLREDRDNHGLAWPPPDKAVRDILKHAAVDYAAQRLIYFEFFTELFALVKIELDELRRTGETEDLVIAWKKHLLQPSRPTVVLDKKTPLIDNKNTHSPKSAASAAAVNALRELLLTLTRSTTETTTSTVKLVIYFDESHVLTEGPTLKDEQKDKEYDKTQYDTLLSVFNSFKAFPIFAIFLSTTSRISYFAPPKSEAKSSRAYNSNYLQAPVSETPFDITPGLEIVPGTLSVQDVSKVSFMTQFGRPLWWTMLRAMNPTDPDQVNQYERILILLARSKLSGQPNPNVEARPSDTAALAIADVRLCFDYEPTRPKNENIVNDLVASHMRTVFSMPSHREYFRSGYPSEPILAEAAAEQLDYWRSNVKETFLIDTLEHHMKNGLLNTGERGEVVARALLTEAYDRAVKREDPEKFGRFSRGCSLISFIEELFEPGAAQAILDSYPDNIPRDTEDLNRQKFRTVFQKAKVRFTHFVKVDDVNGITTGTLFPAFVRGMAFIAKTGQTIIDLGIPVLFVDDKLGETAMTAILIQVKRRIKAGTVVALDIRAENIGLFVTEASRRPYCTLVMELGVQPGLDKTIGNNGKGEDMGKGKARGKGRGKGRARPSTSPKIVAQNAYAAKTPSKVQVKDYGISRSTTRAASENATNNHPRYSIFVYGCSSTVYKGISHGDKHKYALLLATRDMFHEHARQRKEALLKVWQLKPAWSVRHNCYHWVKGMNVGTATADTEEDDEDRVVVSEYDGGEGHLPA</sequence>
<dbReference type="PANTHER" id="PTHR33266:SF1">
    <property type="entry name" value="F-BOX DOMAIN-CONTAINING PROTEIN"/>
    <property type="match status" value="1"/>
</dbReference>
<dbReference type="HOGENOM" id="CLU_009568_0_1_1"/>
<reference evidence="2 3" key="1">
    <citation type="journal article" date="2012" name="New Phytol.">
        <title>Insight into trade-off between wood decay and parasitism from the genome of a fungal forest pathogen.</title>
        <authorList>
            <person name="Olson A."/>
            <person name="Aerts A."/>
            <person name="Asiegbu F."/>
            <person name="Belbahri L."/>
            <person name="Bouzid O."/>
            <person name="Broberg A."/>
            <person name="Canback B."/>
            <person name="Coutinho P.M."/>
            <person name="Cullen D."/>
            <person name="Dalman K."/>
            <person name="Deflorio G."/>
            <person name="van Diepen L.T."/>
            <person name="Dunand C."/>
            <person name="Duplessis S."/>
            <person name="Durling M."/>
            <person name="Gonthier P."/>
            <person name="Grimwood J."/>
            <person name="Fossdal C.G."/>
            <person name="Hansson D."/>
            <person name="Henrissat B."/>
            <person name="Hietala A."/>
            <person name="Himmelstrand K."/>
            <person name="Hoffmeister D."/>
            <person name="Hogberg N."/>
            <person name="James T.Y."/>
            <person name="Karlsson M."/>
            <person name="Kohler A."/>
            <person name="Kues U."/>
            <person name="Lee Y.H."/>
            <person name="Lin Y.C."/>
            <person name="Lind M."/>
            <person name="Lindquist E."/>
            <person name="Lombard V."/>
            <person name="Lucas S."/>
            <person name="Lunden K."/>
            <person name="Morin E."/>
            <person name="Murat C."/>
            <person name="Park J."/>
            <person name="Raffaello T."/>
            <person name="Rouze P."/>
            <person name="Salamov A."/>
            <person name="Schmutz J."/>
            <person name="Solheim H."/>
            <person name="Stahlberg J."/>
            <person name="Velez H."/>
            <person name="de Vries R.P."/>
            <person name="Wiebenga A."/>
            <person name="Woodward S."/>
            <person name="Yakovlev I."/>
            <person name="Garbelotto M."/>
            <person name="Martin F."/>
            <person name="Grigoriev I.V."/>
            <person name="Stenlid J."/>
        </authorList>
    </citation>
    <scope>NUCLEOTIDE SEQUENCE [LARGE SCALE GENOMIC DNA]</scope>
    <source>
        <strain evidence="2 3">TC 32-1</strain>
    </source>
</reference>
<dbReference type="EMBL" id="KI925461">
    <property type="protein sequence ID" value="ETW79074.1"/>
    <property type="molecule type" value="Genomic_DNA"/>
</dbReference>
<dbReference type="STRING" id="747525.W4K022"/>
<keyword evidence="3" id="KW-1185">Reference proteome</keyword>
<gene>
    <name evidence="2" type="ORF">HETIRDRAFT_460059</name>
</gene>
<evidence type="ECO:0000313" key="2">
    <source>
        <dbReference type="EMBL" id="ETW79074.1"/>
    </source>
</evidence>
<dbReference type="GeneID" id="20677040"/>
<dbReference type="Proteomes" id="UP000030671">
    <property type="component" value="Unassembled WGS sequence"/>
</dbReference>
<organism evidence="2 3">
    <name type="scientific">Heterobasidion irregulare (strain TC 32-1)</name>
    <dbReference type="NCBI Taxonomy" id="747525"/>
    <lineage>
        <taxon>Eukaryota</taxon>
        <taxon>Fungi</taxon>
        <taxon>Dikarya</taxon>
        <taxon>Basidiomycota</taxon>
        <taxon>Agaricomycotina</taxon>
        <taxon>Agaricomycetes</taxon>
        <taxon>Russulales</taxon>
        <taxon>Bondarzewiaceae</taxon>
        <taxon>Heterobasidion</taxon>
        <taxon>Heterobasidion annosum species complex</taxon>
    </lineage>
</organism>
<dbReference type="RefSeq" id="XP_009549343.1">
    <property type="nucleotide sequence ID" value="XM_009551048.1"/>
</dbReference>
<accession>W4K022</accession>
<dbReference type="OrthoDB" id="107110at2759"/>
<dbReference type="AlphaFoldDB" id="W4K022"/>
<name>W4K022_HETIT</name>
<dbReference type="eggNOG" id="ENOG502S6K1">
    <property type="taxonomic scope" value="Eukaryota"/>
</dbReference>
<dbReference type="InParanoid" id="W4K022"/>
<dbReference type="KEGG" id="hir:HETIRDRAFT_460059"/>